<dbReference type="InterPro" id="IPR025349">
    <property type="entry name" value="DUF4253"/>
</dbReference>
<dbReference type="Pfam" id="PF14062">
    <property type="entry name" value="DUF4253"/>
    <property type="match status" value="1"/>
</dbReference>
<evidence type="ECO:0000259" key="1">
    <source>
        <dbReference type="Pfam" id="PF14062"/>
    </source>
</evidence>
<comment type="caution">
    <text evidence="2">The sequence shown here is derived from an EMBL/GenBank/DDBJ whole genome shotgun (WGS) entry which is preliminary data.</text>
</comment>
<evidence type="ECO:0000313" key="2">
    <source>
        <dbReference type="EMBL" id="MBB4745432.1"/>
    </source>
</evidence>
<evidence type="ECO:0000313" key="3">
    <source>
        <dbReference type="Proteomes" id="UP000546162"/>
    </source>
</evidence>
<keyword evidence="3" id="KW-1185">Reference proteome</keyword>
<reference evidence="2 3" key="1">
    <citation type="submission" date="2020-08" db="EMBL/GenBank/DDBJ databases">
        <title>Sequencing the genomes of 1000 actinobacteria strains.</title>
        <authorList>
            <person name="Klenk H.-P."/>
        </authorList>
    </citation>
    <scope>NUCLEOTIDE SEQUENCE [LARGE SCALE GENOMIC DNA]</scope>
    <source>
        <strain evidence="2 3">DSM 45809</strain>
    </source>
</reference>
<dbReference type="EMBL" id="JACHNB010000001">
    <property type="protein sequence ID" value="MBB4745432.1"/>
    <property type="molecule type" value="Genomic_DNA"/>
</dbReference>
<dbReference type="Proteomes" id="UP000546162">
    <property type="component" value="Unassembled WGS sequence"/>
</dbReference>
<name>A0A7W7H899_9ACTN</name>
<proteinExistence type="predicted"/>
<feature type="domain" description="DUF4253" evidence="1">
    <location>
        <begin position="161"/>
        <end position="268"/>
    </location>
</feature>
<dbReference type="AlphaFoldDB" id="A0A7W7H899"/>
<gene>
    <name evidence="2" type="ORF">BJY16_008891</name>
</gene>
<dbReference type="RefSeq" id="WP_185045688.1">
    <property type="nucleotide sequence ID" value="NZ_BAABFG010000005.1"/>
</dbReference>
<accession>A0A7W7H899</accession>
<protein>
    <recommendedName>
        <fullName evidence="1">DUF4253 domain-containing protein</fullName>
    </recommendedName>
</protein>
<sequence>MVMGERPELENDPVGGDWRPVQGLLWASRSSVEPGWWSTVHRQFARTGWWPLFLKGLYDDPPLRPWETDELNPRLIRSRPGDHDPAVLLREWFDAQVPDEDEDDPDFASVLREWPGLAPATLGRAPAGAHAAGGAGGIDPEAHAAEVAELLVDAGQVSRARLGVVRCERSADIPALIGWTGPVNHENDTAKICAVLRSWETRFGVRLLSLGFDTMILSVAAPPADLAAARLLSAEHLAFCADSVGGITELEEYAAELVGSTQWDFWWD</sequence>
<organism evidence="2 3">
    <name type="scientific">Actinoplanes octamycinicus</name>
    <dbReference type="NCBI Taxonomy" id="135948"/>
    <lineage>
        <taxon>Bacteria</taxon>
        <taxon>Bacillati</taxon>
        <taxon>Actinomycetota</taxon>
        <taxon>Actinomycetes</taxon>
        <taxon>Micromonosporales</taxon>
        <taxon>Micromonosporaceae</taxon>
        <taxon>Actinoplanes</taxon>
    </lineage>
</organism>